<dbReference type="InterPro" id="IPR000488">
    <property type="entry name" value="Death_dom"/>
</dbReference>
<protein>
    <recommendedName>
        <fullName evidence="2">Death domain-containing protein</fullName>
    </recommendedName>
</protein>
<reference evidence="3 4" key="1">
    <citation type="journal article" date="2023" name="Sci. Data">
        <title>Genome assembly of the Korean intertidal mud-creeper Batillaria attramentaria.</title>
        <authorList>
            <person name="Patra A.K."/>
            <person name="Ho P.T."/>
            <person name="Jun S."/>
            <person name="Lee S.J."/>
            <person name="Kim Y."/>
            <person name="Won Y.J."/>
        </authorList>
    </citation>
    <scope>NUCLEOTIDE SEQUENCE [LARGE SCALE GENOMIC DNA]</scope>
    <source>
        <strain evidence="3">Wonlab-2016</strain>
    </source>
</reference>
<evidence type="ECO:0000259" key="2">
    <source>
        <dbReference type="PROSITE" id="PS50017"/>
    </source>
</evidence>
<organism evidence="3 4">
    <name type="scientific">Batillaria attramentaria</name>
    <dbReference type="NCBI Taxonomy" id="370345"/>
    <lineage>
        <taxon>Eukaryota</taxon>
        <taxon>Metazoa</taxon>
        <taxon>Spiralia</taxon>
        <taxon>Lophotrochozoa</taxon>
        <taxon>Mollusca</taxon>
        <taxon>Gastropoda</taxon>
        <taxon>Caenogastropoda</taxon>
        <taxon>Sorbeoconcha</taxon>
        <taxon>Cerithioidea</taxon>
        <taxon>Batillariidae</taxon>
        <taxon>Batillaria</taxon>
    </lineage>
</organism>
<evidence type="ECO:0000256" key="1">
    <source>
        <dbReference type="SAM" id="MobiDB-lite"/>
    </source>
</evidence>
<proteinExistence type="predicted"/>
<dbReference type="InterPro" id="IPR011029">
    <property type="entry name" value="DEATH-like_dom_sf"/>
</dbReference>
<comment type="caution">
    <text evidence="3">The sequence shown here is derived from an EMBL/GenBank/DDBJ whole genome shotgun (WGS) entry which is preliminary data.</text>
</comment>
<feature type="compositionally biased region" description="Polar residues" evidence="1">
    <location>
        <begin position="1"/>
        <end position="16"/>
    </location>
</feature>
<evidence type="ECO:0000313" key="4">
    <source>
        <dbReference type="Proteomes" id="UP001519460"/>
    </source>
</evidence>
<feature type="domain" description="Death" evidence="2">
    <location>
        <begin position="264"/>
        <end position="315"/>
    </location>
</feature>
<keyword evidence="4" id="KW-1185">Reference proteome</keyword>
<gene>
    <name evidence="3" type="ORF">BaRGS_00021722</name>
</gene>
<dbReference type="AlphaFoldDB" id="A0ABD0KIZ8"/>
<feature type="region of interest" description="Disordered" evidence="1">
    <location>
        <begin position="1"/>
        <end position="51"/>
    </location>
</feature>
<dbReference type="Gene3D" id="1.10.533.10">
    <property type="entry name" value="Death Domain, Fas"/>
    <property type="match status" value="1"/>
</dbReference>
<dbReference type="SUPFAM" id="SSF47986">
    <property type="entry name" value="DEATH domain"/>
    <property type="match status" value="1"/>
</dbReference>
<accession>A0ABD0KIZ8</accession>
<name>A0ABD0KIZ8_9CAEN</name>
<sequence>MSQPKSATTTNMTSVRRGSKKLSSWSKLKAAHAVTAAQPPEEPPVSQRTLERITRERDELKKKLEAANNENAALKSKLRNVTDKVIKTVNPGQIYSPVSPKSDAADISEQEIARMLNKLIPIEHNVSLESRIEELETRITLVDGELGKLLRLKMKIETELHELNTCQDLETIRQGVRNLWLQSCSTKLFVKDLHSNREHDADKKSDALEEDVTKRIPPSVQINLEPVEVSLPDRKLPAETHIKHMQEDLRQLVVRELSLYKGNGADWRMFSQRVGIPEDLVSQWKQMKVTQPMQNVLSVWGASNGATVRMLHRHLVSPQMRCVMLGKRISDVYEVD</sequence>
<evidence type="ECO:0000313" key="3">
    <source>
        <dbReference type="EMBL" id="KAK7487052.1"/>
    </source>
</evidence>
<dbReference type="PROSITE" id="PS50017">
    <property type="entry name" value="DEATH_DOMAIN"/>
    <property type="match status" value="1"/>
</dbReference>
<dbReference type="Proteomes" id="UP001519460">
    <property type="component" value="Unassembled WGS sequence"/>
</dbReference>
<dbReference type="EMBL" id="JACVVK020000170">
    <property type="protein sequence ID" value="KAK7487052.1"/>
    <property type="molecule type" value="Genomic_DNA"/>
</dbReference>